<dbReference type="STRING" id="1077348.A0A2G8S6Y2"/>
<dbReference type="Proteomes" id="UP000230002">
    <property type="component" value="Unassembled WGS sequence"/>
</dbReference>
<keyword evidence="3" id="KW-1185">Reference proteome</keyword>
<feature type="region of interest" description="Disordered" evidence="1">
    <location>
        <begin position="420"/>
        <end position="440"/>
    </location>
</feature>
<proteinExistence type="predicted"/>
<organism evidence="2 3">
    <name type="scientific">Ganoderma sinense ZZ0214-1</name>
    <dbReference type="NCBI Taxonomy" id="1077348"/>
    <lineage>
        <taxon>Eukaryota</taxon>
        <taxon>Fungi</taxon>
        <taxon>Dikarya</taxon>
        <taxon>Basidiomycota</taxon>
        <taxon>Agaricomycotina</taxon>
        <taxon>Agaricomycetes</taxon>
        <taxon>Polyporales</taxon>
        <taxon>Polyporaceae</taxon>
        <taxon>Ganoderma</taxon>
    </lineage>
</organism>
<dbReference type="AlphaFoldDB" id="A0A2G8S6Y2"/>
<accession>A0A2G8S6Y2</accession>
<sequence length="440" mass="49738">MDGSLSVQISQPKTIQVPIEVCEYIINMLYSGDVAQELDNFAALRSCALVCRDWSIRAQIRLFHFVHLPDLPSLYRFAAALRAKHYLGTFVHEVSLIGHTLHTSASTLSVFPVVFAGMLPNLEELYVQHIAEDETWYPKPTSPSDSKNPAVAREPKTLPLSTLGLDNLTFASFVEFARLVRALPNLSMLRCNSVQWKTIGPVPAFMQRAYQLGLSESVFAPNLQALVFLDSSVYGAERLITACGPQLRRLDISIPLADTPETLVPDHESAIDLGACSELQELYVVPTWDFLKNTENAQYGVELLKTMLASWNPQLPGPTLTIGAYYQSWNFTRQQFADILHILGAVAEQWLHMIQSLAHDRVDSGDGPDVRYWVDIVIYDWRAQREWWWSHVVAYFPTWVKLGRLEMDYYAPPAPNYQWAPDPAPDEHTPDPPRDKLAVE</sequence>
<gene>
    <name evidence="2" type="ORF">GSI_08312</name>
</gene>
<name>A0A2G8S6Y2_9APHY</name>
<evidence type="ECO:0008006" key="4">
    <source>
        <dbReference type="Google" id="ProtNLM"/>
    </source>
</evidence>
<feature type="compositionally biased region" description="Basic and acidic residues" evidence="1">
    <location>
        <begin position="425"/>
        <end position="440"/>
    </location>
</feature>
<evidence type="ECO:0000313" key="3">
    <source>
        <dbReference type="Proteomes" id="UP000230002"/>
    </source>
</evidence>
<dbReference type="OrthoDB" id="2798901at2759"/>
<dbReference type="EMBL" id="AYKW01000021">
    <property type="protein sequence ID" value="PIL29504.1"/>
    <property type="molecule type" value="Genomic_DNA"/>
</dbReference>
<comment type="caution">
    <text evidence="2">The sequence shown here is derived from an EMBL/GenBank/DDBJ whole genome shotgun (WGS) entry which is preliminary data.</text>
</comment>
<reference evidence="2 3" key="1">
    <citation type="journal article" date="2015" name="Sci. Rep.">
        <title>Chromosome-level genome map provides insights into diverse defense mechanisms in the medicinal fungus Ganoderma sinense.</title>
        <authorList>
            <person name="Zhu Y."/>
            <person name="Xu J."/>
            <person name="Sun C."/>
            <person name="Zhou S."/>
            <person name="Xu H."/>
            <person name="Nelson D.R."/>
            <person name="Qian J."/>
            <person name="Song J."/>
            <person name="Luo H."/>
            <person name="Xiang L."/>
            <person name="Li Y."/>
            <person name="Xu Z."/>
            <person name="Ji A."/>
            <person name="Wang L."/>
            <person name="Lu S."/>
            <person name="Hayward A."/>
            <person name="Sun W."/>
            <person name="Li X."/>
            <person name="Schwartz D.C."/>
            <person name="Wang Y."/>
            <person name="Chen S."/>
        </authorList>
    </citation>
    <scope>NUCLEOTIDE SEQUENCE [LARGE SCALE GENOMIC DNA]</scope>
    <source>
        <strain evidence="2 3">ZZ0214-1</strain>
    </source>
</reference>
<evidence type="ECO:0000313" key="2">
    <source>
        <dbReference type="EMBL" id="PIL29504.1"/>
    </source>
</evidence>
<protein>
    <recommendedName>
        <fullName evidence="4">F-box domain-containing protein</fullName>
    </recommendedName>
</protein>
<evidence type="ECO:0000256" key="1">
    <source>
        <dbReference type="SAM" id="MobiDB-lite"/>
    </source>
</evidence>